<name>A0ABU8T6W3_9PSEU</name>
<dbReference type="EMBL" id="JBBJUP010000008">
    <property type="protein sequence ID" value="MEJ8279686.1"/>
    <property type="molecule type" value="Genomic_DNA"/>
</dbReference>
<keyword evidence="2" id="KW-1185">Reference proteome</keyword>
<proteinExistence type="predicted"/>
<dbReference type="Proteomes" id="UP001364211">
    <property type="component" value="Unassembled WGS sequence"/>
</dbReference>
<evidence type="ECO:0000313" key="2">
    <source>
        <dbReference type="Proteomes" id="UP001364211"/>
    </source>
</evidence>
<evidence type="ECO:0000313" key="1">
    <source>
        <dbReference type="EMBL" id="MEJ8279686.1"/>
    </source>
</evidence>
<sequence>MAEGDIPLETHLALVDQLPYRITAAVAAGLLTAPEAREIVLRARLVLQARIATDGVRGAGRGLRPTRPRHHPMG</sequence>
<comment type="caution">
    <text evidence="1">The sequence shown here is derived from an EMBL/GenBank/DDBJ whole genome shotgun (WGS) entry which is preliminary data.</text>
</comment>
<gene>
    <name evidence="1" type="ORF">WJX68_12150</name>
</gene>
<accession>A0ABU8T6W3</accession>
<dbReference type="RefSeq" id="WP_340289775.1">
    <property type="nucleotide sequence ID" value="NZ_JBBJUP010000008.1"/>
</dbReference>
<protein>
    <submittedName>
        <fullName evidence="1">Uncharacterized protein</fullName>
    </submittedName>
</protein>
<organism evidence="1 2">
    <name type="scientific">Pseudonocardia spirodelae</name>
    <dbReference type="NCBI Taxonomy" id="3133431"/>
    <lineage>
        <taxon>Bacteria</taxon>
        <taxon>Bacillati</taxon>
        <taxon>Actinomycetota</taxon>
        <taxon>Actinomycetes</taxon>
        <taxon>Pseudonocardiales</taxon>
        <taxon>Pseudonocardiaceae</taxon>
        <taxon>Pseudonocardia</taxon>
    </lineage>
</organism>
<reference evidence="1 2" key="1">
    <citation type="submission" date="2024-03" db="EMBL/GenBank/DDBJ databases">
        <title>Draft genome sequence of Pseudonocardia sp. DW16-2.</title>
        <authorList>
            <person name="Duangmal K."/>
        </authorList>
    </citation>
    <scope>NUCLEOTIDE SEQUENCE [LARGE SCALE GENOMIC DNA]</scope>
    <source>
        <strain evidence="1 2">DW16-2</strain>
    </source>
</reference>